<evidence type="ECO:0000256" key="4">
    <source>
        <dbReference type="ARBA" id="ARBA00022741"/>
    </source>
</evidence>
<dbReference type="CDD" id="cd03692">
    <property type="entry name" value="mtIF2_IVc"/>
    <property type="match status" value="1"/>
</dbReference>
<dbReference type="GO" id="GO:0003924">
    <property type="term" value="F:GTPase activity"/>
    <property type="evidence" value="ECO:0007669"/>
    <property type="project" value="InterPro"/>
</dbReference>
<keyword evidence="3 13" id="KW-0396">Initiation factor</keyword>
<evidence type="ECO:0000256" key="8">
    <source>
        <dbReference type="ARBA" id="ARBA00023134"/>
    </source>
</evidence>
<dbReference type="Pfam" id="PF00009">
    <property type="entry name" value="GTP_EFTU"/>
    <property type="match status" value="1"/>
</dbReference>
<dbReference type="InterPro" id="IPR015760">
    <property type="entry name" value="TIF_IF2"/>
</dbReference>
<proteinExistence type="inferred from homology"/>
<accession>A0A9W8ATH8</accession>
<evidence type="ECO:0000256" key="11">
    <source>
        <dbReference type="SAM" id="MobiDB-lite"/>
    </source>
</evidence>
<dbReference type="InterPro" id="IPR053905">
    <property type="entry name" value="EF-G-like_DII"/>
</dbReference>
<evidence type="ECO:0000313" key="14">
    <source>
        <dbReference type="Proteomes" id="UP001150925"/>
    </source>
</evidence>
<sequence length="974" mass="106316">MIPLVARRSSGATHYSQLTTPRSIWTPRVLLHTSSFFRQPNDKGDDKPPSWLQRPKPIPRPVAPRSHQPPPLPSRSTPKSRPWAPPAGPPRARPPGSPGLNEPLMNDIHRLLNNRKPKSQAPRWPSPSPPFSPKRPAAPARGTPQSTGGYDFRRKPADARPNSPPQRSTPPGATLPWLQQPARAVPRPSGQFPRSSPPRQEPRPSHPRRFPQPSVPIKAKPAPHMNQQVSSEKDQVEKRSPVSSGEKTATKKKTAMHKYVGDESTAGSPKPASRRRTGTTTEPDSIEAEGEESHRKRRGKPSPVLSPDFGSSGTTPHRSGKRTPAKLKKVTEVVVPDAITVSDLANLVHVKMERLIHTGKGLGMGELHHDYVLNSDETTMIALELDINPVVPDESGIDVTPREISEDEKQNLPLRPPIVTIMGHVDHGKTTLLDALRKSSLVDKEYGGITQHIGAFSVNLAATGQKATVLDTPGHAAFSNMRYRGSTVTDIVILVVAADDGVMPQTIEAIRHAQKADVPLIVAINKCDKPGSNPQRVMEGLLQHGIQVEDLGGDVQAVQVSALKGAGIDLLVENVVTLAEVLDLRAPLQGTAEAVVLEAQTEKGRGMTASLLVRNGTLRVGDYIVAGTTWCKVRSMLNDVGKPVKEAGPGIPVKALGWHGLPSAGDVAIQVSSDSVAKKVIQYRVKKSQRSQMVKEIRAINTKRASESEQETSEKQARKAFAREVYRFYRGLRPDYPLEKDYLLPSSKTQASTSVGDAVQSVANEVPVLRVLIKGDVAGTVEAVVDSLQGLPQRFVRVEVVSHGVGPIVESDVQRAHACAGVIIGFNVKSDKQVAKLAQSLEVRLETYRVIYKLLDDARQMLLDRLEPEYEEHARGEARVQKCFTIDLKRGQVGHVAGCRITSGIFYSDRKVRVLRQGKEVYYGKLSSLRSGKDVVNEVGKGLECGISFGDFKDFQEGDTVLSLEAIEKPRKLE</sequence>
<evidence type="ECO:0000256" key="9">
    <source>
        <dbReference type="ARBA" id="ARBA00025162"/>
    </source>
</evidence>
<dbReference type="SUPFAM" id="SSF52156">
    <property type="entry name" value="Initiation factor IF2/eIF5b, domain 3"/>
    <property type="match status" value="1"/>
</dbReference>
<keyword evidence="4" id="KW-0547">Nucleotide-binding</keyword>
<dbReference type="Gene3D" id="3.40.50.10050">
    <property type="entry name" value="Translation initiation factor IF- 2, domain 3"/>
    <property type="match status" value="1"/>
</dbReference>
<dbReference type="PROSITE" id="PS51722">
    <property type="entry name" value="G_TR_2"/>
    <property type="match status" value="1"/>
</dbReference>
<feature type="compositionally biased region" description="Basic residues" evidence="11">
    <location>
        <begin position="318"/>
        <end position="327"/>
    </location>
</feature>
<dbReference type="PANTHER" id="PTHR43381">
    <property type="entry name" value="TRANSLATION INITIATION FACTOR IF-2-RELATED"/>
    <property type="match status" value="1"/>
</dbReference>
<dbReference type="InterPro" id="IPR000795">
    <property type="entry name" value="T_Tr_GTP-bd_dom"/>
</dbReference>
<dbReference type="AlphaFoldDB" id="A0A9W8ATH8"/>
<dbReference type="CDD" id="cd01887">
    <property type="entry name" value="IF2_eIF5B"/>
    <property type="match status" value="1"/>
</dbReference>
<evidence type="ECO:0000256" key="5">
    <source>
        <dbReference type="ARBA" id="ARBA00022917"/>
    </source>
</evidence>
<name>A0A9W8ATH8_9FUNG</name>
<dbReference type="GO" id="GO:0005739">
    <property type="term" value="C:mitochondrion"/>
    <property type="evidence" value="ECO:0007669"/>
    <property type="project" value="UniProtKB-SubCell"/>
</dbReference>
<feature type="compositionally biased region" description="Pro residues" evidence="11">
    <location>
        <begin position="124"/>
        <end position="133"/>
    </location>
</feature>
<keyword evidence="14" id="KW-1185">Reference proteome</keyword>
<evidence type="ECO:0000256" key="10">
    <source>
        <dbReference type="ARBA" id="ARBA00044200"/>
    </source>
</evidence>
<dbReference type="PANTHER" id="PTHR43381:SF20">
    <property type="entry name" value="TRANSLATION INITIATION FACTOR IF-2, MITOCHONDRIAL"/>
    <property type="match status" value="1"/>
</dbReference>
<comment type="function">
    <text evidence="9">One of the essential components for the initiation of protein synthesis. Protects formylmethionyl-tRNA from spontaneous hydrolysis and promotes its binding to the 30S ribosomal subunits. Also involved in the hydrolysis of GTP during the formation of the 70S ribosomal complex.</text>
</comment>
<feature type="compositionally biased region" description="Pro residues" evidence="11">
    <location>
        <begin position="56"/>
        <end position="73"/>
    </location>
</feature>
<feature type="domain" description="Tr-type G" evidence="12">
    <location>
        <begin position="414"/>
        <end position="585"/>
    </location>
</feature>
<dbReference type="FunFam" id="2.40.30.10:FF:000007">
    <property type="entry name" value="Translation initiation factor IF-2"/>
    <property type="match status" value="1"/>
</dbReference>
<evidence type="ECO:0000256" key="7">
    <source>
        <dbReference type="ARBA" id="ARBA00023128"/>
    </source>
</evidence>
<dbReference type="InterPro" id="IPR005225">
    <property type="entry name" value="Small_GTP-bd"/>
</dbReference>
<dbReference type="InterPro" id="IPR027417">
    <property type="entry name" value="P-loop_NTPase"/>
</dbReference>
<dbReference type="InterPro" id="IPR036925">
    <property type="entry name" value="TIF_IF2_dom3_sf"/>
</dbReference>
<comment type="caution">
    <text evidence="13">The sequence shown here is derived from an EMBL/GenBank/DDBJ whole genome shotgun (WGS) entry which is preliminary data.</text>
</comment>
<comment type="subcellular location">
    <subcellularLocation>
        <location evidence="1">Mitochondrion</location>
    </subcellularLocation>
</comment>
<dbReference type="PROSITE" id="PS01176">
    <property type="entry name" value="IF2"/>
    <property type="match status" value="1"/>
</dbReference>
<evidence type="ECO:0000256" key="2">
    <source>
        <dbReference type="ARBA" id="ARBA00007733"/>
    </source>
</evidence>
<keyword evidence="6" id="KW-0809">Transit peptide</keyword>
<keyword evidence="5" id="KW-0648">Protein biosynthesis</keyword>
<dbReference type="InterPro" id="IPR023115">
    <property type="entry name" value="TIF_IF2_dom3"/>
</dbReference>
<gene>
    <name evidence="13" type="primary">IFM1</name>
    <name evidence="13" type="ORF">IWQ62_002570</name>
</gene>
<organism evidence="13 14">
    <name type="scientific">Dispira parvispora</name>
    <dbReference type="NCBI Taxonomy" id="1520584"/>
    <lineage>
        <taxon>Eukaryota</taxon>
        <taxon>Fungi</taxon>
        <taxon>Fungi incertae sedis</taxon>
        <taxon>Zoopagomycota</taxon>
        <taxon>Kickxellomycotina</taxon>
        <taxon>Dimargaritomycetes</taxon>
        <taxon>Dimargaritales</taxon>
        <taxon>Dimargaritaceae</taxon>
        <taxon>Dispira</taxon>
    </lineage>
</organism>
<protein>
    <recommendedName>
        <fullName evidence="10">Translation initiation factor IF-2, mitochondrial</fullName>
    </recommendedName>
</protein>
<dbReference type="Pfam" id="PF22042">
    <property type="entry name" value="EF-G_D2"/>
    <property type="match status" value="1"/>
</dbReference>
<dbReference type="InterPro" id="IPR000178">
    <property type="entry name" value="TF_IF2_bacterial-like"/>
</dbReference>
<dbReference type="OrthoDB" id="361630at2759"/>
<dbReference type="SUPFAM" id="SSF52540">
    <property type="entry name" value="P-loop containing nucleoside triphosphate hydrolases"/>
    <property type="match status" value="1"/>
</dbReference>
<dbReference type="Pfam" id="PF11987">
    <property type="entry name" value="IF-2"/>
    <property type="match status" value="1"/>
</dbReference>
<comment type="similarity">
    <text evidence="2">Belongs to the TRAFAC class translation factor GTPase superfamily. Classic translation factor GTPase family. IF-2 subfamily.</text>
</comment>
<feature type="compositionally biased region" description="Basic and acidic residues" evidence="11">
    <location>
        <begin position="231"/>
        <end position="240"/>
    </location>
</feature>
<dbReference type="GO" id="GO:0005525">
    <property type="term" value="F:GTP binding"/>
    <property type="evidence" value="ECO:0007669"/>
    <property type="project" value="UniProtKB-KW"/>
</dbReference>
<dbReference type="CDD" id="cd03702">
    <property type="entry name" value="IF2_mtIF2_II"/>
    <property type="match status" value="1"/>
</dbReference>
<keyword evidence="8" id="KW-0342">GTP-binding</keyword>
<evidence type="ECO:0000256" key="3">
    <source>
        <dbReference type="ARBA" id="ARBA00022540"/>
    </source>
</evidence>
<evidence type="ECO:0000256" key="6">
    <source>
        <dbReference type="ARBA" id="ARBA00022946"/>
    </source>
</evidence>
<evidence type="ECO:0000256" key="1">
    <source>
        <dbReference type="ARBA" id="ARBA00004173"/>
    </source>
</evidence>
<keyword evidence="7" id="KW-0496">Mitochondrion</keyword>
<dbReference type="HAMAP" id="MF_00100_B">
    <property type="entry name" value="IF_2_B"/>
    <property type="match status" value="1"/>
</dbReference>
<dbReference type="EMBL" id="JANBPY010000564">
    <property type="protein sequence ID" value="KAJ1965837.1"/>
    <property type="molecule type" value="Genomic_DNA"/>
</dbReference>
<reference evidence="13" key="1">
    <citation type="submission" date="2022-07" db="EMBL/GenBank/DDBJ databases">
        <title>Phylogenomic reconstructions and comparative analyses of Kickxellomycotina fungi.</title>
        <authorList>
            <person name="Reynolds N.K."/>
            <person name="Stajich J.E."/>
            <person name="Barry K."/>
            <person name="Grigoriev I.V."/>
            <person name="Crous P."/>
            <person name="Smith M.E."/>
        </authorList>
    </citation>
    <scope>NUCLEOTIDE SEQUENCE</scope>
    <source>
        <strain evidence="13">RSA 1196</strain>
    </source>
</reference>
<dbReference type="Gene3D" id="2.40.30.10">
    <property type="entry name" value="Translation factors"/>
    <property type="match status" value="2"/>
</dbReference>
<dbReference type="Proteomes" id="UP001150925">
    <property type="component" value="Unassembled WGS sequence"/>
</dbReference>
<dbReference type="InterPro" id="IPR044145">
    <property type="entry name" value="IF2_II"/>
</dbReference>
<dbReference type="NCBIfam" id="TIGR00231">
    <property type="entry name" value="small_GTP"/>
    <property type="match status" value="1"/>
</dbReference>
<dbReference type="FunFam" id="3.40.50.10050:FF:000001">
    <property type="entry name" value="Translation initiation factor IF-2"/>
    <property type="match status" value="1"/>
</dbReference>
<dbReference type="InterPro" id="IPR009000">
    <property type="entry name" value="Transl_B-barrel_sf"/>
</dbReference>
<evidence type="ECO:0000259" key="12">
    <source>
        <dbReference type="PROSITE" id="PS51722"/>
    </source>
</evidence>
<dbReference type="GO" id="GO:0003743">
    <property type="term" value="F:translation initiation factor activity"/>
    <property type="evidence" value="ECO:0007669"/>
    <property type="project" value="UniProtKB-KW"/>
</dbReference>
<dbReference type="FunFam" id="2.40.30.10:FF:000008">
    <property type="entry name" value="Translation initiation factor IF-2"/>
    <property type="match status" value="1"/>
</dbReference>
<feature type="compositionally biased region" description="Pro residues" evidence="11">
    <location>
        <begin position="83"/>
        <end position="97"/>
    </location>
</feature>
<dbReference type="FunFam" id="3.40.50.300:FF:000019">
    <property type="entry name" value="Translation initiation factor IF-2"/>
    <property type="match status" value="1"/>
</dbReference>
<feature type="region of interest" description="Disordered" evidence="11">
    <location>
        <begin position="36"/>
        <end position="327"/>
    </location>
</feature>
<dbReference type="SUPFAM" id="SSF50447">
    <property type="entry name" value="Translation proteins"/>
    <property type="match status" value="2"/>
</dbReference>
<evidence type="ECO:0000313" key="13">
    <source>
        <dbReference type="EMBL" id="KAJ1965837.1"/>
    </source>
</evidence>
<dbReference type="Gene3D" id="3.40.50.300">
    <property type="entry name" value="P-loop containing nucleotide triphosphate hydrolases"/>
    <property type="match status" value="1"/>
</dbReference>